<dbReference type="EMBL" id="QSOI01000006">
    <property type="protein sequence ID" value="RGI84563.1"/>
    <property type="molecule type" value="Genomic_DNA"/>
</dbReference>
<evidence type="ECO:0000313" key="1">
    <source>
        <dbReference type="EMBL" id="RGI84563.1"/>
    </source>
</evidence>
<dbReference type="Proteomes" id="UP000260664">
    <property type="component" value="Unassembled WGS sequence"/>
</dbReference>
<dbReference type="RefSeq" id="WP_117494843.1">
    <property type="nucleotide sequence ID" value="NZ_QSOI01000006.1"/>
</dbReference>
<reference evidence="1 2" key="1">
    <citation type="submission" date="2018-08" db="EMBL/GenBank/DDBJ databases">
        <title>A genome reference for cultivated species of the human gut microbiota.</title>
        <authorList>
            <person name="Zou Y."/>
            <person name="Xue W."/>
            <person name="Luo G."/>
        </authorList>
    </citation>
    <scope>NUCLEOTIDE SEQUENCE [LARGE SCALE GENOMIC DNA]</scope>
    <source>
        <strain evidence="1 2">TM09-19AC</strain>
    </source>
</reference>
<gene>
    <name evidence="1" type="ORF">DXD84_06335</name>
</gene>
<name>A0A3E4F692_9FIRM</name>
<protein>
    <submittedName>
        <fullName evidence="1">Uncharacterized protein</fullName>
    </submittedName>
</protein>
<proteinExistence type="predicted"/>
<comment type="caution">
    <text evidence="1">The sequence shown here is derived from an EMBL/GenBank/DDBJ whole genome shotgun (WGS) entry which is preliminary data.</text>
</comment>
<accession>A0A3E4F692</accession>
<sequence length="59" mass="6915">MGKYSCKLKEAICGEDGRESKYEYRIASTKFLPGNDRGFYNLFYEAFEYGQAYFLKAVF</sequence>
<evidence type="ECO:0000313" key="2">
    <source>
        <dbReference type="Proteomes" id="UP000260664"/>
    </source>
</evidence>
<organism evidence="1 2">
    <name type="scientific">Dorea formicigenerans</name>
    <dbReference type="NCBI Taxonomy" id="39486"/>
    <lineage>
        <taxon>Bacteria</taxon>
        <taxon>Bacillati</taxon>
        <taxon>Bacillota</taxon>
        <taxon>Clostridia</taxon>
        <taxon>Lachnospirales</taxon>
        <taxon>Lachnospiraceae</taxon>
        <taxon>Dorea</taxon>
    </lineage>
</organism>
<dbReference type="AlphaFoldDB" id="A0A3E4F692"/>